<organism evidence="2 3">
    <name type="scientific">Paratissierella segnis</name>
    <dbReference type="NCBI Taxonomy" id="2763679"/>
    <lineage>
        <taxon>Bacteria</taxon>
        <taxon>Bacillati</taxon>
        <taxon>Bacillota</taxon>
        <taxon>Tissierellia</taxon>
        <taxon>Tissierellales</taxon>
        <taxon>Tissierellaceae</taxon>
        <taxon>Paratissierella</taxon>
    </lineage>
</organism>
<feature type="transmembrane region" description="Helical" evidence="1">
    <location>
        <begin position="6"/>
        <end position="30"/>
    </location>
</feature>
<evidence type="ECO:0000256" key="1">
    <source>
        <dbReference type="SAM" id="Phobius"/>
    </source>
</evidence>
<dbReference type="EMBL" id="JACRTG010000020">
    <property type="protein sequence ID" value="MBC8588449.1"/>
    <property type="molecule type" value="Genomic_DNA"/>
</dbReference>
<dbReference type="Proteomes" id="UP000601171">
    <property type="component" value="Unassembled WGS sequence"/>
</dbReference>
<protein>
    <submittedName>
        <fullName evidence="2">Uncharacterized protein</fullName>
    </submittedName>
</protein>
<keyword evidence="1" id="KW-0472">Membrane</keyword>
<name>A0A926IJX0_9FIRM</name>
<dbReference type="RefSeq" id="WP_262429905.1">
    <property type="nucleotide sequence ID" value="NZ_JACRTG010000020.1"/>
</dbReference>
<keyword evidence="1" id="KW-0812">Transmembrane</keyword>
<evidence type="ECO:0000313" key="2">
    <source>
        <dbReference type="EMBL" id="MBC8588449.1"/>
    </source>
</evidence>
<comment type="caution">
    <text evidence="2">The sequence shown here is derived from an EMBL/GenBank/DDBJ whole genome shotgun (WGS) entry which is preliminary data.</text>
</comment>
<sequence length="132" mass="15268">MIKNGYILIDVIVGFFLLGLISVTCFPIIVSSFNNFNKIKDRSEMMYLGEMVVERLKADKDFSMEVIPLIEKFDSIDLNDILIENEIDSERYDCILYKVNSEEKLIDLRVNVSLKDQENGFNVDFKASIPKE</sequence>
<reference evidence="2" key="1">
    <citation type="submission" date="2020-08" db="EMBL/GenBank/DDBJ databases">
        <title>Genome public.</title>
        <authorList>
            <person name="Liu C."/>
            <person name="Sun Q."/>
        </authorList>
    </citation>
    <scope>NUCLEOTIDE SEQUENCE</scope>
    <source>
        <strain evidence="2">BX21</strain>
    </source>
</reference>
<evidence type="ECO:0000313" key="3">
    <source>
        <dbReference type="Proteomes" id="UP000601171"/>
    </source>
</evidence>
<gene>
    <name evidence="2" type="ORF">H8707_09365</name>
</gene>
<keyword evidence="3" id="KW-1185">Reference proteome</keyword>
<keyword evidence="1" id="KW-1133">Transmembrane helix</keyword>
<dbReference type="AlphaFoldDB" id="A0A926IJX0"/>
<accession>A0A926IJX0</accession>
<proteinExistence type="predicted"/>